<accession>A0A2S9XCS9</accession>
<name>A0A2S9XCS9_9BACT</name>
<dbReference type="Gene3D" id="2.130.10.80">
    <property type="entry name" value="Galactose oxidase/kelch, beta-propeller"/>
    <property type="match status" value="1"/>
</dbReference>
<dbReference type="InterPro" id="IPR011043">
    <property type="entry name" value="Gal_Oxase/kelch_b-propeller"/>
</dbReference>
<dbReference type="EMBL" id="PVNK01000274">
    <property type="protein sequence ID" value="PRP90663.1"/>
    <property type="molecule type" value="Genomic_DNA"/>
</dbReference>
<organism evidence="2 3">
    <name type="scientific">Enhygromyxa salina</name>
    <dbReference type="NCBI Taxonomy" id="215803"/>
    <lineage>
        <taxon>Bacteria</taxon>
        <taxon>Pseudomonadati</taxon>
        <taxon>Myxococcota</taxon>
        <taxon>Polyangia</taxon>
        <taxon>Nannocystales</taxon>
        <taxon>Nannocystaceae</taxon>
        <taxon>Enhygromyxa</taxon>
    </lineage>
</organism>
<sequence>MTGAVGCSSLTSASQREDCTLCNPYNNECYATKMAEMWDPSCPDAGWAELGEQESPRMYHSTALLLPDGRVLSMGGGHRDFSRCPPSTPEGRALRGQWSFS</sequence>
<evidence type="ECO:0000313" key="3">
    <source>
        <dbReference type="Proteomes" id="UP000237968"/>
    </source>
</evidence>
<gene>
    <name evidence="2" type="ORF">ENSA5_62820</name>
</gene>
<dbReference type="Proteomes" id="UP000237968">
    <property type="component" value="Unassembled WGS sequence"/>
</dbReference>
<evidence type="ECO:0000256" key="1">
    <source>
        <dbReference type="SAM" id="MobiDB-lite"/>
    </source>
</evidence>
<protein>
    <submittedName>
        <fullName evidence="2">Uncharacterized protein</fullName>
    </submittedName>
</protein>
<dbReference type="AlphaFoldDB" id="A0A2S9XCS9"/>
<evidence type="ECO:0000313" key="2">
    <source>
        <dbReference type="EMBL" id="PRP90663.1"/>
    </source>
</evidence>
<dbReference type="InterPro" id="IPR037293">
    <property type="entry name" value="Gal_Oxidase_central_sf"/>
</dbReference>
<keyword evidence="3" id="KW-1185">Reference proteome</keyword>
<proteinExistence type="predicted"/>
<comment type="caution">
    <text evidence="2">The sequence shown here is derived from an EMBL/GenBank/DDBJ whole genome shotgun (WGS) entry which is preliminary data.</text>
</comment>
<dbReference type="SUPFAM" id="SSF50965">
    <property type="entry name" value="Galactose oxidase, central domain"/>
    <property type="match status" value="1"/>
</dbReference>
<feature type="region of interest" description="Disordered" evidence="1">
    <location>
        <begin position="77"/>
        <end position="101"/>
    </location>
</feature>
<reference evidence="2 3" key="1">
    <citation type="submission" date="2018-03" db="EMBL/GenBank/DDBJ databases">
        <title>Draft Genome Sequences of the Obligatory Marine Myxobacteria Enhygromyxa salina SWB005.</title>
        <authorList>
            <person name="Poehlein A."/>
            <person name="Moghaddam J.A."/>
            <person name="Harms H."/>
            <person name="Alanjari M."/>
            <person name="Koenig G.M."/>
            <person name="Daniel R."/>
            <person name="Schaeberle T.F."/>
        </authorList>
    </citation>
    <scope>NUCLEOTIDE SEQUENCE [LARGE SCALE GENOMIC DNA]</scope>
    <source>
        <strain evidence="2 3">SWB005</strain>
    </source>
</reference>